<accession>A0ABQ9J3A8</accession>
<evidence type="ECO:0008006" key="3">
    <source>
        <dbReference type="Google" id="ProtNLM"/>
    </source>
</evidence>
<gene>
    <name evidence="1" type="ORF">NQ317_000654</name>
</gene>
<organism evidence="1 2">
    <name type="scientific">Molorchus minor</name>
    <dbReference type="NCBI Taxonomy" id="1323400"/>
    <lineage>
        <taxon>Eukaryota</taxon>
        <taxon>Metazoa</taxon>
        <taxon>Ecdysozoa</taxon>
        <taxon>Arthropoda</taxon>
        <taxon>Hexapoda</taxon>
        <taxon>Insecta</taxon>
        <taxon>Pterygota</taxon>
        <taxon>Neoptera</taxon>
        <taxon>Endopterygota</taxon>
        <taxon>Coleoptera</taxon>
        <taxon>Polyphaga</taxon>
        <taxon>Cucujiformia</taxon>
        <taxon>Chrysomeloidea</taxon>
        <taxon>Cerambycidae</taxon>
        <taxon>Lamiinae</taxon>
        <taxon>Monochamini</taxon>
        <taxon>Molorchus</taxon>
    </lineage>
</organism>
<keyword evidence="2" id="KW-1185">Reference proteome</keyword>
<dbReference type="EMBL" id="JAPWTJ010001399">
    <property type="protein sequence ID" value="KAJ8972008.1"/>
    <property type="molecule type" value="Genomic_DNA"/>
</dbReference>
<proteinExistence type="predicted"/>
<protein>
    <recommendedName>
        <fullName evidence="3">Ribosomal protein L20</fullName>
    </recommendedName>
</protein>
<evidence type="ECO:0000313" key="2">
    <source>
        <dbReference type="Proteomes" id="UP001162164"/>
    </source>
</evidence>
<name>A0ABQ9J3A8_9CUCU</name>
<comment type="caution">
    <text evidence="1">The sequence shown here is derived from an EMBL/GenBank/DDBJ whole genome shotgun (WGS) entry which is preliminary data.</text>
</comment>
<reference evidence="1" key="1">
    <citation type="journal article" date="2023" name="Insect Mol. Biol.">
        <title>Genome sequencing provides insights into the evolution of gene families encoding plant cell wall-degrading enzymes in longhorned beetles.</title>
        <authorList>
            <person name="Shin N.R."/>
            <person name="Okamura Y."/>
            <person name="Kirsch R."/>
            <person name="Pauchet Y."/>
        </authorList>
    </citation>
    <scope>NUCLEOTIDE SEQUENCE</scope>
    <source>
        <strain evidence="1">MMC_N1</strain>
    </source>
</reference>
<sequence>MSVKRFFRWTGYSCIKVLKNWTTSFHNRYKRKYHKNGSILSLSTYGRTSISTEITVLEYDMLANSVGSQPITSNNEIIENRLNERIERRKWSV</sequence>
<dbReference type="Proteomes" id="UP001162164">
    <property type="component" value="Unassembled WGS sequence"/>
</dbReference>
<evidence type="ECO:0000313" key="1">
    <source>
        <dbReference type="EMBL" id="KAJ8972008.1"/>
    </source>
</evidence>